<organism evidence="9">
    <name type="scientific">Camponotus floridanus</name>
    <name type="common">Florida carpenter ant</name>
    <dbReference type="NCBI Taxonomy" id="104421"/>
    <lineage>
        <taxon>Eukaryota</taxon>
        <taxon>Metazoa</taxon>
        <taxon>Ecdysozoa</taxon>
        <taxon>Arthropoda</taxon>
        <taxon>Hexapoda</taxon>
        <taxon>Insecta</taxon>
        <taxon>Pterygota</taxon>
        <taxon>Neoptera</taxon>
        <taxon>Endopterygota</taxon>
        <taxon>Hymenoptera</taxon>
        <taxon>Apocrita</taxon>
        <taxon>Aculeata</taxon>
        <taxon>Formicoidea</taxon>
        <taxon>Formicidae</taxon>
        <taxon>Formicinae</taxon>
        <taxon>Camponotus</taxon>
    </lineage>
</organism>
<dbReference type="InParanoid" id="E2A4Y3"/>
<name>E2A4Y3_CAMFO</name>
<comment type="catalytic activity">
    <reaction evidence="6">
        <text>a medium-chain fatty acid + ATP + CoA = a medium-chain fatty acyl-CoA + AMP + diphosphate</text>
        <dbReference type="Rhea" id="RHEA:48340"/>
        <dbReference type="ChEBI" id="CHEBI:30616"/>
        <dbReference type="ChEBI" id="CHEBI:33019"/>
        <dbReference type="ChEBI" id="CHEBI:57287"/>
        <dbReference type="ChEBI" id="CHEBI:59558"/>
        <dbReference type="ChEBI" id="CHEBI:90546"/>
        <dbReference type="ChEBI" id="CHEBI:456215"/>
        <dbReference type="EC" id="6.2.1.2"/>
    </reaction>
</comment>
<protein>
    <recommendedName>
        <fullName evidence="4">Medium-chain acyl-CoA ligase ACSF2, mitochondrial</fullName>
    </recommendedName>
</protein>
<sequence>MYNPGEFPLSDKTVGQTLGEAVATWPEQTCIVSIHQNIRLTFSDLLRRVDAFAAGLKKLGMKKGDRLGIWGPNDLEWFITSLSASRAGLIVVAINPAYQQNELVYSLQKVGVKAIVSPDVFKVQNYPKMLLTAKEVCPTLEHIIIYSSNHIT</sequence>
<evidence type="ECO:0000259" key="7">
    <source>
        <dbReference type="Pfam" id="PF00501"/>
    </source>
</evidence>
<dbReference type="Pfam" id="PF00501">
    <property type="entry name" value="AMP-binding"/>
    <property type="match status" value="1"/>
</dbReference>
<dbReference type="GO" id="GO:0006631">
    <property type="term" value="P:fatty acid metabolic process"/>
    <property type="evidence" value="ECO:0007669"/>
    <property type="project" value="TreeGrafter"/>
</dbReference>
<reference evidence="8 9" key="1">
    <citation type="journal article" date="2010" name="Science">
        <title>Genomic comparison of the ants Camponotus floridanus and Harpegnathos saltator.</title>
        <authorList>
            <person name="Bonasio R."/>
            <person name="Zhang G."/>
            <person name="Ye C."/>
            <person name="Mutti N.S."/>
            <person name="Fang X."/>
            <person name="Qin N."/>
            <person name="Donahue G."/>
            <person name="Yang P."/>
            <person name="Li Q."/>
            <person name="Li C."/>
            <person name="Zhang P."/>
            <person name="Huang Z."/>
            <person name="Berger S.L."/>
            <person name="Reinberg D."/>
            <person name="Wang J."/>
            <person name="Liebig J."/>
        </authorList>
    </citation>
    <scope>NUCLEOTIDE SEQUENCE [LARGE SCALE GENOMIC DNA]</scope>
    <source>
        <strain evidence="9">C129</strain>
    </source>
</reference>
<proteinExistence type="inferred from homology"/>
<keyword evidence="2" id="KW-0436">Ligase</keyword>
<dbReference type="Gene3D" id="3.40.50.980">
    <property type="match status" value="1"/>
</dbReference>
<dbReference type="SUPFAM" id="SSF56801">
    <property type="entry name" value="Acetyl-CoA synthetase-like"/>
    <property type="match status" value="1"/>
</dbReference>
<evidence type="ECO:0000256" key="1">
    <source>
        <dbReference type="ARBA" id="ARBA00006432"/>
    </source>
</evidence>
<feature type="domain" description="AMP-dependent synthetase/ligase" evidence="7">
    <location>
        <begin position="20"/>
        <end position="146"/>
    </location>
</feature>
<dbReference type="PANTHER" id="PTHR43201">
    <property type="entry name" value="ACYL-COA SYNTHETASE"/>
    <property type="match status" value="1"/>
</dbReference>
<dbReference type="GO" id="GO:0031956">
    <property type="term" value="F:medium-chain fatty acid-CoA ligase activity"/>
    <property type="evidence" value="ECO:0007669"/>
    <property type="project" value="UniProtKB-EC"/>
</dbReference>
<dbReference type="AlphaFoldDB" id="E2A4Y3"/>
<evidence type="ECO:0000256" key="4">
    <source>
        <dbReference type="ARBA" id="ARBA00039638"/>
    </source>
</evidence>
<dbReference type="EMBL" id="GL436770">
    <property type="protein sequence ID" value="EFN71500.1"/>
    <property type="molecule type" value="Genomic_DNA"/>
</dbReference>
<comment type="similarity">
    <text evidence="1">Belongs to the ATP-dependent AMP-binding enzyme family.</text>
</comment>
<gene>
    <name evidence="8" type="ORF">EAG_08778</name>
</gene>
<dbReference type="OMA" id="STVGKNX"/>
<dbReference type="InterPro" id="IPR000873">
    <property type="entry name" value="AMP-dep_synth/lig_dom"/>
</dbReference>
<accession>E2A4Y3</accession>
<evidence type="ECO:0000256" key="3">
    <source>
        <dbReference type="ARBA" id="ARBA00037247"/>
    </source>
</evidence>
<evidence type="ECO:0000313" key="8">
    <source>
        <dbReference type="EMBL" id="EFN71500.1"/>
    </source>
</evidence>
<evidence type="ECO:0000256" key="6">
    <source>
        <dbReference type="ARBA" id="ARBA00048277"/>
    </source>
</evidence>
<evidence type="ECO:0000256" key="5">
    <source>
        <dbReference type="ARBA" id="ARBA00047319"/>
    </source>
</evidence>
<evidence type="ECO:0000313" key="9">
    <source>
        <dbReference type="Proteomes" id="UP000000311"/>
    </source>
</evidence>
<dbReference type="PANTHER" id="PTHR43201:SF5">
    <property type="entry name" value="MEDIUM-CHAIN ACYL-COA LIGASE ACSF2, MITOCHONDRIAL"/>
    <property type="match status" value="1"/>
</dbReference>
<keyword evidence="9" id="KW-1185">Reference proteome</keyword>
<dbReference type="STRING" id="104421.E2A4Y3"/>
<evidence type="ECO:0000256" key="2">
    <source>
        <dbReference type="ARBA" id="ARBA00022598"/>
    </source>
</evidence>
<comment type="catalytic activity">
    <reaction evidence="5">
        <text>octanoate + ATP + CoA = octanoyl-CoA + AMP + diphosphate</text>
        <dbReference type="Rhea" id="RHEA:33631"/>
        <dbReference type="ChEBI" id="CHEBI:25646"/>
        <dbReference type="ChEBI" id="CHEBI:30616"/>
        <dbReference type="ChEBI" id="CHEBI:33019"/>
        <dbReference type="ChEBI" id="CHEBI:57287"/>
        <dbReference type="ChEBI" id="CHEBI:57386"/>
        <dbReference type="ChEBI" id="CHEBI:456215"/>
    </reaction>
</comment>
<dbReference type="Proteomes" id="UP000000311">
    <property type="component" value="Unassembled WGS sequence"/>
</dbReference>
<dbReference type="OrthoDB" id="10253115at2759"/>
<comment type="function">
    <text evidence="3">Acyl-CoA synthases catalyze the initial reaction in fatty acid metabolism, by forming a thioester with CoA. Has some preference toward medium-chain substrates. Plays a role in adipocyte differentiation.</text>
</comment>